<keyword evidence="5 13" id="KW-0812">Transmembrane</keyword>
<dbReference type="Pfam" id="PF10613">
    <property type="entry name" value="Lig_chan-Glu_bd"/>
    <property type="match status" value="1"/>
</dbReference>
<comment type="subcellular location">
    <subcellularLocation>
        <location evidence="1">Cell membrane</location>
        <topology evidence="1">Multi-pass membrane protein</topology>
    </subcellularLocation>
</comment>
<feature type="transmembrane region" description="Helical" evidence="13">
    <location>
        <begin position="359"/>
        <end position="382"/>
    </location>
</feature>
<name>A0A067QKF8_ZOONE</name>
<evidence type="ECO:0000256" key="9">
    <source>
        <dbReference type="ARBA" id="ARBA00023170"/>
    </source>
</evidence>
<feature type="domain" description="Ionotropic glutamate receptor C-terminal" evidence="14">
    <location>
        <begin position="113"/>
        <end position="274"/>
    </location>
</feature>
<dbReference type="eggNOG" id="KOG1052">
    <property type="taxonomic scope" value="Eukaryota"/>
</dbReference>
<feature type="transmembrane region" description="Helical" evidence="13">
    <location>
        <begin position="186"/>
        <end position="209"/>
    </location>
</feature>
<evidence type="ECO:0000313" key="17">
    <source>
        <dbReference type="Proteomes" id="UP000027135"/>
    </source>
</evidence>
<organism evidence="16 17">
    <name type="scientific">Zootermopsis nevadensis</name>
    <name type="common">Dampwood termite</name>
    <dbReference type="NCBI Taxonomy" id="136037"/>
    <lineage>
        <taxon>Eukaryota</taxon>
        <taxon>Metazoa</taxon>
        <taxon>Ecdysozoa</taxon>
        <taxon>Arthropoda</taxon>
        <taxon>Hexapoda</taxon>
        <taxon>Insecta</taxon>
        <taxon>Pterygota</taxon>
        <taxon>Neoptera</taxon>
        <taxon>Polyneoptera</taxon>
        <taxon>Dictyoptera</taxon>
        <taxon>Blattodea</taxon>
        <taxon>Blattoidea</taxon>
        <taxon>Termitoidae</taxon>
        <taxon>Termopsidae</taxon>
        <taxon>Zootermopsis</taxon>
    </lineage>
</organism>
<evidence type="ECO:0000256" key="4">
    <source>
        <dbReference type="ARBA" id="ARBA00022475"/>
    </source>
</evidence>
<dbReference type="GO" id="GO:0005886">
    <property type="term" value="C:plasma membrane"/>
    <property type="evidence" value="ECO:0007669"/>
    <property type="project" value="UniProtKB-SubCell"/>
</dbReference>
<evidence type="ECO:0000256" key="5">
    <source>
        <dbReference type="ARBA" id="ARBA00022692"/>
    </source>
</evidence>
<proteinExistence type="inferred from homology"/>
<keyword evidence="11" id="KW-1071">Ligand-gated ion channel</keyword>
<dbReference type="Pfam" id="PF00060">
    <property type="entry name" value="Lig_chan"/>
    <property type="match status" value="1"/>
</dbReference>
<evidence type="ECO:0000256" key="13">
    <source>
        <dbReference type="SAM" id="Phobius"/>
    </source>
</evidence>
<feature type="domain" description="Ionotropic glutamate receptor L-glutamate and glycine-binding" evidence="15">
    <location>
        <begin position="11"/>
        <end position="97"/>
    </location>
</feature>
<evidence type="ECO:0000259" key="15">
    <source>
        <dbReference type="Pfam" id="PF10613"/>
    </source>
</evidence>
<accession>A0A067QKF8</accession>
<evidence type="ECO:0008006" key="18">
    <source>
        <dbReference type="Google" id="ProtNLM"/>
    </source>
</evidence>
<comment type="similarity">
    <text evidence="2">Belongs to the glutamate-gated ion channel (TC 1.A.10.1) family.</text>
</comment>
<dbReference type="OMA" id="ISIQIMM"/>
<dbReference type="InParanoid" id="A0A067QKF8"/>
<evidence type="ECO:0000256" key="2">
    <source>
        <dbReference type="ARBA" id="ARBA00008685"/>
    </source>
</evidence>
<protein>
    <recommendedName>
        <fullName evidence="18">Ionotropic glutamate receptor C-terminal domain-containing protein</fullName>
    </recommendedName>
</protein>
<keyword evidence="17" id="KW-1185">Reference proteome</keyword>
<dbReference type="AlphaFoldDB" id="A0A067QKF8"/>
<evidence type="ECO:0000256" key="8">
    <source>
        <dbReference type="ARBA" id="ARBA00023136"/>
    </source>
</evidence>
<evidence type="ECO:0000256" key="7">
    <source>
        <dbReference type="ARBA" id="ARBA00023065"/>
    </source>
</evidence>
<sequence>IGEAVFFQSGGREINGYIGDIWETMAEVLNFSLNVNDVSNLSLGLHQANDNLTSLLSELQHKHLHVIPHLLMDNSRRNIADFSQPFAMLGVQLVVKSKAVSHFSWLWPITPFSVTLWQALVTFLVSVTIAVHLSLWTANKLFPQGKQPQPDFCENFLHIYGFFCYQGSASHSCLISIQIMMLCSSLLAYILIQAYGATLVSHIATVISWEPPFHNLEGLLQSQYSLAVLNGSDIHSELKKSKGNVYEAVWKNAVKMVNSDQQAFHEVCSGHVASFVTSEVTTVNSDCKVISVTDLHFSSWISSGLVKGFPCKCLIDVIILRLRESGILNVLQIRHPLHFWKRQENQHHPSTRFDGSVQLLQVAPILSLYVAGIILAFLVLMLERAVATLA</sequence>
<dbReference type="PANTHER" id="PTHR42643:SF24">
    <property type="entry name" value="IONOTROPIC RECEPTOR 60A"/>
    <property type="match status" value="1"/>
</dbReference>
<dbReference type="InterPro" id="IPR001320">
    <property type="entry name" value="Iontro_rcpt_C"/>
</dbReference>
<evidence type="ECO:0000256" key="10">
    <source>
        <dbReference type="ARBA" id="ARBA00023180"/>
    </source>
</evidence>
<keyword evidence="9" id="KW-0675">Receptor</keyword>
<evidence type="ECO:0000256" key="6">
    <source>
        <dbReference type="ARBA" id="ARBA00022989"/>
    </source>
</evidence>
<dbReference type="PANTHER" id="PTHR42643">
    <property type="entry name" value="IONOTROPIC RECEPTOR 20A-RELATED"/>
    <property type="match status" value="1"/>
</dbReference>
<feature type="transmembrane region" description="Helical" evidence="13">
    <location>
        <begin position="116"/>
        <end position="136"/>
    </location>
</feature>
<keyword evidence="6 13" id="KW-1133">Transmembrane helix</keyword>
<evidence type="ECO:0000256" key="12">
    <source>
        <dbReference type="ARBA" id="ARBA00023303"/>
    </source>
</evidence>
<evidence type="ECO:0000256" key="3">
    <source>
        <dbReference type="ARBA" id="ARBA00022448"/>
    </source>
</evidence>
<evidence type="ECO:0000256" key="11">
    <source>
        <dbReference type="ARBA" id="ARBA00023286"/>
    </source>
</evidence>
<dbReference type="InterPro" id="IPR019594">
    <property type="entry name" value="Glu/Gly-bd"/>
</dbReference>
<keyword evidence="8 13" id="KW-0472">Membrane</keyword>
<keyword evidence="4" id="KW-1003">Cell membrane</keyword>
<dbReference type="EMBL" id="KK853332">
    <property type="protein sequence ID" value="KDR08390.1"/>
    <property type="molecule type" value="Genomic_DNA"/>
</dbReference>
<reference evidence="16 17" key="1">
    <citation type="journal article" date="2014" name="Nat. Commun.">
        <title>Molecular traces of alternative social organization in a termite genome.</title>
        <authorList>
            <person name="Terrapon N."/>
            <person name="Li C."/>
            <person name="Robertson H.M."/>
            <person name="Ji L."/>
            <person name="Meng X."/>
            <person name="Booth W."/>
            <person name="Chen Z."/>
            <person name="Childers C.P."/>
            <person name="Glastad K.M."/>
            <person name="Gokhale K."/>
            <person name="Gowin J."/>
            <person name="Gronenberg W."/>
            <person name="Hermansen R.A."/>
            <person name="Hu H."/>
            <person name="Hunt B.G."/>
            <person name="Huylmans A.K."/>
            <person name="Khalil S.M."/>
            <person name="Mitchell R.D."/>
            <person name="Munoz-Torres M.C."/>
            <person name="Mustard J.A."/>
            <person name="Pan H."/>
            <person name="Reese J.T."/>
            <person name="Scharf M.E."/>
            <person name="Sun F."/>
            <person name="Vogel H."/>
            <person name="Xiao J."/>
            <person name="Yang W."/>
            <person name="Yang Z."/>
            <person name="Yang Z."/>
            <person name="Zhou J."/>
            <person name="Zhu J."/>
            <person name="Brent C.S."/>
            <person name="Elsik C.G."/>
            <person name="Goodisman M.A."/>
            <person name="Liberles D.A."/>
            <person name="Roe R.M."/>
            <person name="Vargo E.L."/>
            <person name="Vilcinskas A."/>
            <person name="Wang J."/>
            <person name="Bornberg-Bauer E."/>
            <person name="Korb J."/>
            <person name="Zhang G."/>
            <person name="Liebig J."/>
        </authorList>
    </citation>
    <scope>NUCLEOTIDE SEQUENCE [LARGE SCALE GENOMIC DNA]</scope>
    <source>
        <tissue evidence="16">Whole organism</tissue>
    </source>
</reference>
<keyword evidence="10" id="KW-0325">Glycoprotein</keyword>
<keyword evidence="12" id="KW-0407">Ion channel</keyword>
<keyword evidence="7" id="KW-0406">Ion transport</keyword>
<dbReference type="Proteomes" id="UP000027135">
    <property type="component" value="Unassembled WGS sequence"/>
</dbReference>
<dbReference type="SUPFAM" id="SSF53850">
    <property type="entry name" value="Periplasmic binding protein-like II"/>
    <property type="match status" value="1"/>
</dbReference>
<dbReference type="Gene3D" id="1.10.287.70">
    <property type="match status" value="1"/>
</dbReference>
<evidence type="ECO:0000313" key="16">
    <source>
        <dbReference type="EMBL" id="KDR08390.1"/>
    </source>
</evidence>
<dbReference type="GO" id="GO:0050906">
    <property type="term" value="P:detection of stimulus involved in sensory perception"/>
    <property type="evidence" value="ECO:0007669"/>
    <property type="project" value="UniProtKB-ARBA"/>
</dbReference>
<dbReference type="GO" id="GO:0015276">
    <property type="term" value="F:ligand-gated monoatomic ion channel activity"/>
    <property type="evidence" value="ECO:0007669"/>
    <property type="project" value="InterPro"/>
</dbReference>
<evidence type="ECO:0000256" key="1">
    <source>
        <dbReference type="ARBA" id="ARBA00004651"/>
    </source>
</evidence>
<feature type="non-terminal residue" evidence="16">
    <location>
        <position position="1"/>
    </location>
</feature>
<evidence type="ECO:0000259" key="14">
    <source>
        <dbReference type="Pfam" id="PF00060"/>
    </source>
</evidence>
<dbReference type="InterPro" id="IPR052192">
    <property type="entry name" value="Insect_Ionotropic_Sensory_Rcpt"/>
</dbReference>
<dbReference type="Gene3D" id="3.40.190.10">
    <property type="entry name" value="Periplasmic binding protein-like II"/>
    <property type="match status" value="1"/>
</dbReference>
<keyword evidence="3" id="KW-0813">Transport</keyword>
<gene>
    <name evidence="16" type="ORF">L798_00803</name>
</gene>